<protein>
    <recommendedName>
        <fullName evidence="3">Cas12f1-like TNB domain-containing protein</fullName>
    </recommendedName>
</protein>
<dbReference type="GO" id="GO:0003677">
    <property type="term" value="F:DNA binding"/>
    <property type="evidence" value="ECO:0007669"/>
    <property type="project" value="UniProtKB-KW"/>
</dbReference>
<proteinExistence type="predicted"/>
<feature type="compositionally biased region" description="Low complexity" evidence="2">
    <location>
        <begin position="710"/>
        <end position="736"/>
    </location>
</feature>
<evidence type="ECO:0000313" key="5">
    <source>
        <dbReference type="Proteomes" id="UP000707451"/>
    </source>
</evidence>
<feature type="region of interest" description="Disordered" evidence="2">
    <location>
        <begin position="707"/>
        <end position="745"/>
    </location>
</feature>
<dbReference type="EMBL" id="JAHRHY010000021">
    <property type="protein sequence ID" value="KAG9062117.1"/>
    <property type="molecule type" value="Genomic_DNA"/>
</dbReference>
<evidence type="ECO:0000256" key="2">
    <source>
        <dbReference type="SAM" id="MobiDB-lite"/>
    </source>
</evidence>
<dbReference type="Pfam" id="PF07282">
    <property type="entry name" value="Cas12f1-like_TNB"/>
    <property type="match status" value="1"/>
</dbReference>
<name>A0A9P7XJM5_9FUNG</name>
<evidence type="ECO:0000256" key="1">
    <source>
        <dbReference type="ARBA" id="ARBA00023125"/>
    </source>
</evidence>
<feature type="region of interest" description="Disordered" evidence="2">
    <location>
        <begin position="145"/>
        <end position="200"/>
    </location>
</feature>
<dbReference type="OrthoDB" id="2434038at2759"/>
<evidence type="ECO:0000313" key="4">
    <source>
        <dbReference type="EMBL" id="KAG9062117.1"/>
    </source>
</evidence>
<dbReference type="Proteomes" id="UP000707451">
    <property type="component" value="Unassembled WGS sequence"/>
</dbReference>
<feature type="domain" description="Cas12f1-like TNB" evidence="3">
    <location>
        <begin position="615"/>
        <end position="678"/>
    </location>
</feature>
<keyword evidence="5" id="KW-1185">Reference proteome</keyword>
<accession>A0A9P7XJM5</accession>
<organism evidence="4 5">
    <name type="scientific">Linnemannia hyalina</name>
    <dbReference type="NCBI Taxonomy" id="64524"/>
    <lineage>
        <taxon>Eukaryota</taxon>
        <taxon>Fungi</taxon>
        <taxon>Fungi incertae sedis</taxon>
        <taxon>Mucoromycota</taxon>
        <taxon>Mortierellomycotina</taxon>
        <taxon>Mortierellomycetes</taxon>
        <taxon>Mortierellales</taxon>
        <taxon>Mortierellaceae</taxon>
        <taxon>Linnemannia</taxon>
    </lineage>
</organism>
<comment type="caution">
    <text evidence="4">The sequence shown here is derived from an EMBL/GenBank/DDBJ whole genome shotgun (WGS) entry which is preliminary data.</text>
</comment>
<reference evidence="4" key="1">
    <citation type="submission" date="2021-06" db="EMBL/GenBank/DDBJ databases">
        <title>Genome Sequence of Mortierella hyaline Strain SCG-10, a Cold-Adapted, Nitrate-Reducing Fungus Isolated from Soil in Minnesota, USA.</title>
        <authorList>
            <person name="Aldossari N."/>
        </authorList>
    </citation>
    <scope>NUCLEOTIDE SEQUENCE</scope>
    <source>
        <strain evidence="4">SCG-10</strain>
    </source>
</reference>
<dbReference type="AlphaFoldDB" id="A0A9P7XJM5"/>
<gene>
    <name evidence="4" type="ORF">KI688_006843</name>
</gene>
<feature type="compositionally biased region" description="Basic and acidic residues" evidence="2">
    <location>
        <begin position="190"/>
        <end position="199"/>
    </location>
</feature>
<dbReference type="InterPro" id="IPR010095">
    <property type="entry name" value="Cas12f1-like_TNB"/>
</dbReference>
<keyword evidence="1" id="KW-0238">DNA-binding</keyword>
<evidence type="ECO:0000259" key="3">
    <source>
        <dbReference type="Pfam" id="PF07282"/>
    </source>
</evidence>
<sequence>MFGKLQDGGTLPAWAKYRPVYHLKLRLQDEDWGHRVTNIYKAAKTRAVLNHSNVDEIAQNSTDVQKLVVDCTQDASHLAADKKREAQRLIGVYVETLRDRMNAAEDKLKTKLLLEKPPVVMSEEQRIDARRDAVTNVERRILDHFSGRITGQDMDNSQDEVDDSSKSSESSTDLDDKRKGFDLDNIVPRDNSKDKDKSQVKGTGVGAVLNDFIDWLTEKSFYKPKRGRGELNETMLYTPTYLVRSVAGQLTLELNKVYGHGSHELYKKGLTSRQRKKAGHRAAVRMFSLDDIRNRLDRFEKKEDKKGKKVEKDMEDKEDKEEKGYVLRGSIRTDGFRVQLLAFKLRELQDVRYRRLEKDLLPPRLTSIVGGTDYYLQEIHHVITRKDDVEKYWPNVRVEDIKTLTLDGGQACVTGAFAHLPDKLVKSSMDKESAGTVSPMDGISATSITGQNSTTIAPAAKDSPHTVAAGQESTATPAPSPRSVFFNLAVKSKAVYQPTFRFQRWLEGEKKTVPEGERDSISDIEGQDSIVINYVEELKRVEKRLKTFYGGLDHKYKNHRWDMERARQAEYQLTADQLLRTVGGSIGQRYDPCNPVLIGVGLGKFSTKSSLSSLHSTFLDYCIRTARAQGYLVVGLNEYYTSKNGPGCGCFVAQVDMRRFYCSHCHCYYHRDVMAAENMTNLIQGHLVDQQRPKYLQPAAADGSYPWMASPGSGSSTSSGGIEALSITTSSSSTNTAKRTPGRRK</sequence>